<name>A0A1B0ZWH1_9RHOB</name>
<proteinExistence type="predicted"/>
<protein>
    <submittedName>
        <fullName evidence="1">Uncharacterized protein</fullName>
    </submittedName>
</protein>
<sequence>MPACPRPRLRERCAGSAVTIASFHEGPHRFPLERRSAPV</sequence>
<evidence type="ECO:0000313" key="1">
    <source>
        <dbReference type="EMBL" id="ANP38546.1"/>
    </source>
</evidence>
<accession>A0A1B0ZWH1</accession>
<dbReference type="Proteomes" id="UP000092565">
    <property type="component" value="Chromosome"/>
</dbReference>
<keyword evidence="2" id="KW-1185">Reference proteome</keyword>
<organism evidence="1 2">
    <name type="scientific">Phaeobacter gallaeciensis</name>
    <dbReference type="NCBI Taxonomy" id="60890"/>
    <lineage>
        <taxon>Bacteria</taxon>
        <taxon>Pseudomonadati</taxon>
        <taxon>Pseudomonadota</taxon>
        <taxon>Alphaproteobacteria</taxon>
        <taxon>Rhodobacterales</taxon>
        <taxon>Roseobacteraceae</taxon>
        <taxon>Phaeobacter</taxon>
    </lineage>
</organism>
<dbReference type="EMBL" id="CP015124">
    <property type="protein sequence ID" value="ANP38546.1"/>
    <property type="molecule type" value="Genomic_DNA"/>
</dbReference>
<gene>
    <name evidence="1" type="ORF">JL2886_03673</name>
</gene>
<reference evidence="1 2" key="1">
    <citation type="submission" date="2016-04" db="EMBL/GenBank/DDBJ databases">
        <authorList>
            <person name="Evans L.H."/>
            <person name="Alamgir A."/>
            <person name="Owens N."/>
            <person name="Weber N.D."/>
            <person name="Virtaneva K."/>
            <person name="Barbian K."/>
            <person name="Babar A."/>
            <person name="Rosenke K."/>
        </authorList>
    </citation>
    <scope>NUCLEOTIDE SEQUENCE [LARGE SCALE GENOMIC DNA]</scope>
    <source>
        <strain evidence="1 2">JL2886</strain>
    </source>
</reference>
<dbReference type="AlphaFoldDB" id="A0A1B0ZWH1"/>
<evidence type="ECO:0000313" key="2">
    <source>
        <dbReference type="Proteomes" id="UP000092565"/>
    </source>
</evidence>